<evidence type="ECO:0000313" key="4">
    <source>
        <dbReference type="Proteomes" id="UP000323583"/>
    </source>
</evidence>
<dbReference type="EMBL" id="VSGZ01000016">
    <property type="protein sequence ID" value="TXY93570.1"/>
    <property type="molecule type" value="Genomic_DNA"/>
</dbReference>
<sequence length="339" mass="39597">MKVLHVHEKFWPYNGGSTTRLLNLIDTSNNKHYILARKHCDLLQSVQKLNNIIIIRYKSDFDLLKLIMCFFLNRKIDVFHIHNLRASFLFLPFLIFSRKCILELHSIYLPRSRIKKWISKFATYFYKNILLLSSRSKILFNDNFLGKPKITIIENGVSLSRFKFNRNLTGNLKICYVGSLKEFQGVDRFVEIANLIKRSDMEFHIYGGTASEIEELKQLDIEGKVQFHGQVQYSEVHHIYAQMDAMLMTRPKMKSTDSAIPIKPLEALSVGLDVFSTDVGGMRELDSILNTDKLKIMSNDELVDSLNVYQRTNKHQVVDLSYFDKITKTKQLEDIYKRL</sequence>
<dbReference type="AlphaFoldDB" id="A0A8B5ZNH8"/>
<dbReference type="SUPFAM" id="SSF53756">
    <property type="entry name" value="UDP-Glycosyltransferase/glycogen phosphorylase"/>
    <property type="match status" value="1"/>
</dbReference>
<dbReference type="PANTHER" id="PTHR12526">
    <property type="entry name" value="GLYCOSYLTRANSFERASE"/>
    <property type="match status" value="1"/>
</dbReference>
<protein>
    <submittedName>
        <fullName evidence="3">Glycosyltransferase family 4 protein</fullName>
    </submittedName>
</protein>
<evidence type="ECO:0000256" key="1">
    <source>
        <dbReference type="ARBA" id="ARBA00022676"/>
    </source>
</evidence>
<dbReference type="RefSeq" id="WP_148520564.1">
    <property type="nucleotide sequence ID" value="NZ_VSGZ01000016.1"/>
</dbReference>
<dbReference type="GO" id="GO:0016757">
    <property type="term" value="F:glycosyltransferase activity"/>
    <property type="evidence" value="ECO:0007669"/>
    <property type="project" value="UniProtKB-KW"/>
</dbReference>
<dbReference type="PANTHER" id="PTHR12526:SF629">
    <property type="entry name" value="TEICHURONIC ACID BIOSYNTHESIS GLYCOSYLTRANSFERASE TUAH-RELATED"/>
    <property type="match status" value="1"/>
</dbReference>
<dbReference type="Gene3D" id="3.40.50.2000">
    <property type="entry name" value="Glycogen Phosphorylase B"/>
    <property type="match status" value="2"/>
</dbReference>
<organism evidence="3 4">
    <name type="scientific">Vibrio cholerae</name>
    <dbReference type="NCBI Taxonomy" id="666"/>
    <lineage>
        <taxon>Bacteria</taxon>
        <taxon>Pseudomonadati</taxon>
        <taxon>Pseudomonadota</taxon>
        <taxon>Gammaproteobacteria</taxon>
        <taxon>Vibrionales</taxon>
        <taxon>Vibrionaceae</taxon>
        <taxon>Vibrio</taxon>
    </lineage>
</organism>
<gene>
    <name evidence="3" type="ORF">FXE67_03425</name>
</gene>
<comment type="caution">
    <text evidence="3">The sequence shown here is derived from an EMBL/GenBank/DDBJ whole genome shotgun (WGS) entry which is preliminary data.</text>
</comment>
<reference evidence="3 4" key="1">
    <citation type="submission" date="2019-06" db="EMBL/GenBank/DDBJ databases">
        <title>Vibrio cholerae phylogeny based on whole-genome sequencing reveals genetic diversity and population strucutre.</title>
        <authorList>
            <person name="Zhiqiu Y."/>
            <person name="Bin L."/>
            <person name="Lingyan J."/>
        </authorList>
    </citation>
    <scope>NUCLEOTIDE SEQUENCE [LARGE SCALE GENOMIC DNA]</scope>
    <source>
        <strain evidence="3 4">N2768</strain>
    </source>
</reference>
<evidence type="ECO:0000256" key="2">
    <source>
        <dbReference type="ARBA" id="ARBA00022679"/>
    </source>
</evidence>
<proteinExistence type="predicted"/>
<accession>A0A8B5ZNH8</accession>
<evidence type="ECO:0000313" key="3">
    <source>
        <dbReference type="EMBL" id="TXY93570.1"/>
    </source>
</evidence>
<keyword evidence="1" id="KW-0328">Glycosyltransferase</keyword>
<dbReference type="Proteomes" id="UP000323583">
    <property type="component" value="Unassembled WGS sequence"/>
</dbReference>
<keyword evidence="2 3" id="KW-0808">Transferase</keyword>
<dbReference type="CDD" id="cd03801">
    <property type="entry name" value="GT4_PimA-like"/>
    <property type="match status" value="1"/>
</dbReference>
<dbReference type="Pfam" id="PF13692">
    <property type="entry name" value="Glyco_trans_1_4"/>
    <property type="match status" value="1"/>
</dbReference>
<name>A0A8B5ZNH8_VIBCL</name>